<dbReference type="Gene3D" id="3.30.1120.90">
    <property type="entry name" value="Nucleosome assembly protein"/>
    <property type="match status" value="1"/>
</dbReference>
<reference evidence="5 6" key="1">
    <citation type="journal article" date="2024" name="Nat. Commun.">
        <title>Phylogenomics reveals the evolutionary origins of lichenization in chlorophyte algae.</title>
        <authorList>
            <person name="Puginier C."/>
            <person name="Libourel C."/>
            <person name="Otte J."/>
            <person name="Skaloud P."/>
            <person name="Haon M."/>
            <person name="Grisel S."/>
            <person name="Petersen M."/>
            <person name="Berrin J.G."/>
            <person name="Delaux P.M."/>
            <person name="Dal Grande F."/>
            <person name="Keller J."/>
        </authorList>
    </citation>
    <scope>NUCLEOTIDE SEQUENCE [LARGE SCALE GENOMIC DNA]</scope>
    <source>
        <strain evidence="5 6">SAG 216-7</strain>
    </source>
</reference>
<dbReference type="Pfam" id="PF00956">
    <property type="entry name" value="NAP"/>
    <property type="match status" value="1"/>
</dbReference>
<protein>
    <recommendedName>
        <fullName evidence="7">NAP-domain-containing protein</fullName>
    </recommendedName>
</protein>
<dbReference type="SUPFAM" id="SSF143113">
    <property type="entry name" value="NAP-like"/>
    <property type="match status" value="1"/>
</dbReference>
<evidence type="ECO:0000256" key="4">
    <source>
        <dbReference type="SAM" id="MobiDB-lite"/>
    </source>
</evidence>
<sequence length="358" mass="40290">MSESKRIKREAAVPEEAEEDQAALHADGEEAPLEDDADAAGDLDGAAAEEAYDYEAEENEFLTALADVQEKLIEVNDEASDKVLQVEQEYNLKRQPIYKERNQIIRKMPDFWHEVFRGHETIRQIITAEDEEGLAHLQEVSVEDAPDIKSGFKIVLTFLENRFFQNTQLEKNISYLEDGTFEISSTGPQWKSGECLTEVAVYEGGKPTGAKRKRGAISFFSWLEGDMPQETELEIAEIIKEQIWPNPLAYYHNSSMPHSDEGPIDLLDDDEEEYEEGMEPYVFDEHGNPIEGQYVQVQGGEEYEEGDYYEEEGGEGEHVEEDAEALEEYEEGADEGTQEEQAGEPTGAEETAPAAAPT</sequence>
<dbReference type="InterPro" id="IPR037231">
    <property type="entry name" value="NAP-like_sf"/>
</dbReference>
<proteinExistence type="inferred from homology"/>
<name>A0ABR2YTL3_9CHLO</name>
<feature type="compositionally biased region" description="Low complexity" evidence="4">
    <location>
        <begin position="343"/>
        <end position="358"/>
    </location>
</feature>
<dbReference type="InterPro" id="IPR002164">
    <property type="entry name" value="NAP_family"/>
</dbReference>
<evidence type="ECO:0000313" key="6">
    <source>
        <dbReference type="Proteomes" id="UP001491310"/>
    </source>
</evidence>
<dbReference type="Gene3D" id="1.20.5.1500">
    <property type="match status" value="1"/>
</dbReference>
<dbReference type="EMBL" id="JALJOT010000005">
    <property type="protein sequence ID" value="KAK9914987.1"/>
    <property type="molecule type" value="Genomic_DNA"/>
</dbReference>
<keyword evidence="6" id="KW-1185">Reference proteome</keyword>
<dbReference type="PANTHER" id="PTHR11875">
    <property type="entry name" value="TESTIS-SPECIFIC Y-ENCODED PROTEIN"/>
    <property type="match status" value="1"/>
</dbReference>
<evidence type="ECO:0000256" key="1">
    <source>
        <dbReference type="ARBA" id="ARBA00009947"/>
    </source>
</evidence>
<feature type="compositionally biased region" description="Acidic residues" evidence="4">
    <location>
        <begin position="29"/>
        <end position="41"/>
    </location>
</feature>
<evidence type="ECO:0000313" key="5">
    <source>
        <dbReference type="EMBL" id="KAK9914987.1"/>
    </source>
</evidence>
<organism evidence="5 6">
    <name type="scientific">Coccomyxa subellipsoidea</name>
    <dbReference type="NCBI Taxonomy" id="248742"/>
    <lineage>
        <taxon>Eukaryota</taxon>
        <taxon>Viridiplantae</taxon>
        <taxon>Chlorophyta</taxon>
        <taxon>core chlorophytes</taxon>
        <taxon>Trebouxiophyceae</taxon>
        <taxon>Trebouxiophyceae incertae sedis</taxon>
        <taxon>Coccomyxaceae</taxon>
        <taxon>Coccomyxa</taxon>
    </lineage>
</organism>
<accession>A0ABR2YTL3</accession>
<feature type="region of interest" description="Disordered" evidence="4">
    <location>
        <begin position="1"/>
        <end position="53"/>
    </location>
</feature>
<comment type="similarity">
    <text evidence="1 3">Belongs to the nucleosome assembly protein (NAP) family.</text>
</comment>
<comment type="caution">
    <text evidence="5">The sequence shown here is derived from an EMBL/GenBank/DDBJ whole genome shotgun (WGS) entry which is preliminary data.</text>
</comment>
<evidence type="ECO:0000256" key="3">
    <source>
        <dbReference type="RuleBase" id="RU003876"/>
    </source>
</evidence>
<evidence type="ECO:0008006" key="7">
    <source>
        <dbReference type="Google" id="ProtNLM"/>
    </source>
</evidence>
<feature type="compositionally biased region" description="Acidic residues" evidence="4">
    <location>
        <begin position="301"/>
        <end position="342"/>
    </location>
</feature>
<evidence type="ECO:0000256" key="2">
    <source>
        <dbReference type="ARBA" id="ARBA00023186"/>
    </source>
</evidence>
<gene>
    <name evidence="5" type="ORF">WJX75_003373</name>
</gene>
<dbReference type="Proteomes" id="UP001491310">
    <property type="component" value="Unassembled WGS sequence"/>
</dbReference>
<keyword evidence="2" id="KW-0143">Chaperone</keyword>
<feature type="region of interest" description="Disordered" evidence="4">
    <location>
        <begin position="301"/>
        <end position="358"/>
    </location>
</feature>